<dbReference type="EMBL" id="BAABGY010000016">
    <property type="protein sequence ID" value="GAA4342877.1"/>
    <property type="molecule type" value="Genomic_DNA"/>
</dbReference>
<dbReference type="PANTHER" id="PTHR40394">
    <property type="entry name" value="LIPOPROTEIN-RELATED"/>
    <property type="match status" value="1"/>
</dbReference>
<evidence type="ECO:0000256" key="1">
    <source>
        <dbReference type="ARBA" id="ARBA00022617"/>
    </source>
</evidence>
<sequence length="228" mass="24386">MMKKLLLLTGFIALTLSFAACGGASGNDPGRAYMPDMYYSRAYEALGYNNTPEDHDLSKRGAYWNGMPVPGTMARGDANHFELPEGDSGYARAASFVSLTQPRNVTAAQLKEAERLYLINCGICHGSKLDGNGPLWKGGDGPYPAAPRNLLDDYTKKLSDAQIYHVITYGKGQMGAYASQVHPEQRWWITNYIRSKQGGGAATGTDTTAAAATATTGAAAGTDTTQTR</sequence>
<dbReference type="Pfam" id="PF13442">
    <property type="entry name" value="Cytochrome_CBB3"/>
    <property type="match status" value="1"/>
</dbReference>
<dbReference type="PROSITE" id="PS51257">
    <property type="entry name" value="PROKAR_LIPOPROTEIN"/>
    <property type="match status" value="1"/>
</dbReference>
<evidence type="ECO:0000313" key="8">
    <source>
        <dbReference type="Proteomes" id="UP001501725"/>
    </source>
</evidence>
<dbReference type="InterPro" id="IPR009056">
    <property type="entry name" value="Cyt_c-like_dom"/>
</dbReference>
<dbReference type="Proteomes" id="UP001501725">
    <property type="component" value="Unassembled WGS sequence"/>
</dbReference>
<organism evidence="7 8">
    <name type="scientific">Flaviaesturariibacter amylovorans</name>
    <dbReference type="NCBI Taxonomy" id="1084520"/>
    <lineage>
        <taxon>Bacteria</taxon>
        <taxon>Pseudomonadati</taxon>
        <taxon>Bacteroidota</taxon>
        <taxon>Chitinophagia</taxon>
        <taxon>Chitinophagales</taxon>
        <taxon>Chitinophagaceae</taxon>
        <taxon>Flaviaestuariibacter</taxon>
    </lineage>
</organism>
<feature type="chain" id="PRO_5046613624" evidence="5">
    <location>
        <begin position="20"/>
        <end position="228"/>
    </location>
</feature>
<keyword evidence="3 4" id="KW-0408">Iron</keyword>
<comment type="caution">
    <text evidence="7">The sequence shown here is derived from an EMBL/GenBank/DDBJ whole genome shotgun (WGS) entry which is preliminary data.</text>
</comment>
<evidence type="ECO:0000256" key="2">
    <source>
        <dbReference type="ARBA" id="ARBA00022723"/>
    </source>
</evidence>
<name>A0ABP8HQS4_9BACT</name>
<keyword evidence="1 4" id="KW-0349">Heme</keyword>
<evidence type="ECO:0000259" key="6">
    <source>
        <dbReference type="PROSITE" id="PS51007"/>
    </source>
</evidence>
<dbReference type="Gene3D" id="1.10.760.10">
    <property type="entry name" value="Cytochrome c-like domain"/>
    <property type="match status" value="1"/>
</dbReference>
<accession>A0ABP8HQS4</accession>
<keyword evidence="2 4" id="KW-0479">Metal-binding</keyword>
<keyword evidence="5" id="KW-0732">Signal</keyword>
<dbReference type="PROSITE" id="PS51007">
    <property type="entry name" value="CYTC"/>
    <property type="match status" value="1"/>
</dbReference>
<evidence type="ECO:0000313" key="7">
    <source>
        <dbReference type="EMBL" id="GAA4342877.1"/>
    </source>
</evidence>
<gene>
    <name evidence="7" type="ORF">GCM10023184_42670</name>
</gene>
<dbReference type="InterPro" id="IPR036909">
    <property type="entry name" value="Cyt_c-like_dom_sf"/>
</dbReference>
<proteinExistence type="predicted"/>
<dbReference type="SUPFAM" id="SSF46626">
    <property type="entry name" value="Cytochrome c"/>
    <property type="match status" value="1"/>
</dbReference>
<keyword evidence="8" id="KW-1185">Reference proteome</keyword>
<evidence type="ECO:0000256" key="4">
    <source>
        <dbReference type="PROSITE-ProRule" id="PRU00433"/>
    </source>
</evidence>
<evidence type="ECO:0000256" key="5">
    <source>
        <dbReference type="SAM" id="SignalP"/>
    </source>
</evidence>
<feature type="domain" description="Cytochrome c" evidence="6">
    <location>
        <begin position="108"/>
        <end position="197"/>
    </location>
</feature>
<protein>
    <submittedName>
        <fullName evidence="7">Cytochrome c</fullName>
    </submittedName>
</protein>
<feature type="signal peptide" evidence="5">
    <location>
        <begin position="1"/>
        <end position="19"/>
    </location>
</feature>
<dbReference type="PANTHER" id="PTHR40394:SF2">
    <property type="entry name" value="QUINOL:CYTOCHROME C OXIDOREDUCTASE MEMBRANE PROTEIN"/>
    <property type="match status" value="1"/>
</dbReference>
<evidence type="ECO:0000256" key="3">
    <source>
        <dbReference type="ARBA" id="ARBA00023004"/>
    </source>
</evidence>
<reference evidence="8" key="1">
    <citation type="journal article" date="2019" name="Int. J. Syst. Evol. Microbiol.">
        <title>The Global Catalogue of Microorganisms (GCM) 10K type strain sequencing project: providing services to taxonomists for standard genome sequencing and annotation.</title>
        <authorList>
            <consortium name="The Broad Institute Genomics Platform"/>
            <consortium name="The Broad Institute Genome Sequencing Center for Infectious Disease"/>
            <person name="Wu L."/>
            <person name="Ma J."/>
        </authorList>
    </citation>
    <scope>NUCLEOTIDE SEQUENCE [LARGE SCALE GENOMIC DNA]</scope>
    <source>
        <strain evidence="8">JCM 17919</strain>
    </source>
</reference>